<name>A0A9D1M0A4_9FIRM</name>
<dbReference type="EMBL" id="DVNH01000010">
    <property type="protein sequence ID" value="HIU51212.1"/>
    <property type="molecule type" value="Genomic_DNA"/>
</dbReference>
<proteinExistence type="predicted"/>
<reference evidence="2" key="1">
    <citation type="submission" date="2020-10" db="EMBL/GenBank/DDBJ databases">
        <authorList>
            <person name="Gilroy R."/>
        </authorList>
    </citation>
    <scope>NUCLEOTIDE SEQUENCE</scope>
    <source>
        <strain evidence="2">CHK195-15760</strain>
    </source>
</reference>
<feature type="coiled-coil region" evidence="1">
    <location>
        <begin position="348"/>
        <end position="382"/>
    </location>
</feature>
<dbReference type="AlphaFoldDB" id="A0A9D1M0A4"/>
<comment type="caution">
    <text evidence="2">The sequence shown here is derived from an EMBL/GenBank/DDBJ whole genome shotgun (WGS) entry which is preliminary data.</text>
</comment>
<organism evidence="2 3">
    <name type="scientific">Candidatus Merdicola faecigallinarum</name>
    <dbReference type="NCBI Taxonomy" id="2840862"/>
    <lineage>
        <taxon>Bacteria</taxon>
        <taxon>Bacillati</taxon>
        <taxon>Bacillota</taxon>
        <taxon>Clostridia</taxon>
        <taxon>Candidatus Merdicola</taxon>
    </lineage>
</organism>
<evidence type="ECO:0000313" key="3">
    <source>
        <dbReference type="Proteomes" id="UP000824093"/>
    </source>
</evidence>
<protein>
    <submittedName>
        <fullName evidence="2">Uncharacterized protein</fullName>
    </submittedName>
</protein>
<feature type="coiled-coil region" evidence="1">
    <location>
        <begin position="215"/>
        <end position="242"/>
    </location>
</feature>
<keyword evidence="1" id="KW-0175">Coiled coil</keyword>
<sequence>MDLRSGNEQLRRVGQRVDNLVNDIRDSLLSRTDTTVALSDNDVKGLLRRITNNLQNITINGNELVLDDILDLYDDAISQMDTIIKSREYNEDEPLEPSEVDTFTKARDLLKASRDSKVTIIDNVYSEIIKAERSGELEKTYHNRNIAEYDRKIEAKQNEIKTNMNPIMDLRDGMKAEIEEFKKTQEIDRKLLELDGKITRANARLASIATELADPAKSDEEKEELKSEKAELENKVKGHYYDQRDIIMDSDPKAYKEYEDDGTKKQGSGESAKDFVARLRRDAFNPKRDAAGAALAGKVAAKLGKTIKVAEENTSTRKIEMKDANIQNRYFSGMVGPIPSDTELKRFIPKLEQDIAVMEMAMDEALKEKSELEKEKREEADSVVSLMETTPYRVKEGQKEISGFAKWRQRMAFRFANPRSFFKGREKIEQAMLAKKQRRSSKIDRVDVLKNIERDQRKFKSGLQVKAKAQNRIFDGWTQAKQQQKQSGRDGR</sequence>
<evidence type="ECO:0000313" key="2">
    <source>
        <dbReference type="EMBL" id="HIU51212.1"/>
    </source>
</evidence>
<gene>
    <name evidence="2" type="ORF">IAB70_01085</name>
</gene>
<dbReference type="Proteomes" id="UP000824093">
    <property type="component" value="Unassembled WGS sequence"/>
</dbReference>
<accession>A0A9D1M0A4</accession>
<reference evidence="2" key="2">
    <citation type="journal article" date="2021" name="PeerJ">
        <title>Extensive microbial diversity within the chicken gut microbiome revealed by metagenomics and culture.</title>
        <authorList>
            <person name="Gilroy R."/>
            <person name="Ravi A."/>
            <person name="Getino M."/>
            <person name="Pursley I."/>
            <person name="Horton D.L."/>
            <person name="Alikhan N.F."/>
            <person name="Baker D."/>
            <person name="Gharbi K."/>
            <person name="Hall N."/>
            <person name="Watson M."/>
            <person name="Adriaenssens E.M."/>
            <person name="Foster-Nyarko E."/>
            <person name="Jarju S."/>
            <person name="Secka A."/>
            <person name="Antonio M."/>
            <person name="Oren A."/>
            <person name="Chaudhuri R.R."/>
            <person name="La Ragione R."/>
            <person name="Hildebrand F."/>
            <person name="Pallen M.J."/>
        </authorList>
    </citation>
    <scope>NUCLEOTIDE SEQUENCE</scope>
    <source>
        <strain evidence="2">CHK195-15760</strain>
    </source>
</reference>
<evidence type="ECO:0000256" key="1">
    <source>
        <dbReference type="SAM" id="Coils"/>
    </source>
</evidence>